<protein>
    <submittedName>
        <fullName evidence="1">Uncharacterized protein</fullName>
    </submittedName>
</protein>
<comment type="caution">
    <text evidence="1">The sequence shown here is derived from an EMBL/GenBank/DDBJ whole genome shotgun (WGS) entry which is preliminary data.</text>
</comment>
<gene>
    <name evidence="1" type="ORF">WJX84_001376</name>
</gene>
<dbReference type="Proteomes" id="UP001485043">
    <property type="component" value="Unassembled WGS sequence"/>
</dbReference>
<accession>A0AAW1TEQ4</accession>
<dbReference type="AlphaFoldDB" id="A0AAW1TEQ4"/>
<dbReference type="EMBL" id="JALJOV010000048">
    <property type="protein sequence ID" value="KAK9868045.1"/>
    <property type="molecule type" value="Genomic_DNA"/>
</dbReference>
<keyword evidence="2" id="KW-1185">Reference proteome</keyword>
<evidence type="ECO:0000313" key="1">
    <source>
        <dbReference type="EMBL" id="KAK9868045.1"/>
    </source>
</evidence>
<reference evidence="1 2" key="1">
    <citation type="journal article" date="2024" name="Nat. Commun.">
        <title>Phylogenomics reveals the evolutionary origins of lichenization in chlorophyte algae.</title>
        <authorList>
            <person name="Puginier C."/>
            <person name="Libourel C."/>
            <person name="Otte J."/>
            <person name="Skaloud P."/>
            <person name="Haon M."/>
            <person name="Grisel S."/>
            <person name="Petersen M."/>
            <person name="Berrin J.G."/>
            <person name="Delaux P.M."/>
            <person name="Dal Grande F."/>
            <person name="Keller J."/>
        </authorList>
    </citation>
    <scope>NUCLEOTIDE SEQUENCE [LARGE SCALE GENOMIC DNA]</scope>
    <source>
        <strain evidence="1 2">SAG 2523</strain>
    </source>
</reference>
<proteinExistence type="predicted"/>
<evidence type="ECO:0000313" key="2">
    <source>
        <dbReference type="Proteomes" id="UP001485043"/>
    </source>
</evidence>
<organism evidence="1 2">
    <name type="scientific">Apatococcus fuscideae</name>
    <dbReference type="NCBI Taxonomy" id="2026836"/>
    <lineage>
        <taxon>Eukaryota</taxon>
        <taxon>Viridiplantae</taxon>
        <taxon>Chlorophyta</taxon>
        <taxon>core chlorophytes</taxon>
        <taxon>Trebouxiophyceae</taxon>
        <taxon>Chlorellales</taxon>
        <taxon>Chlorellaceae</taxon>
        <taxon>Apatococcus</taxon>
    </lineage>
</organism>
<name>A0AAW1TEQ4_9CHLO</name>
<sequence>MWFTYLPLRQNNFPPQAPASYRRRGQPRRLLLSMLYRHEDLQLEAKLHVRGERKWDESCPLKFARPSLQDIQDRKAQAYLLGGRQKPRCRHCKADRTWAQTCQFLGQGSACTPEAQDDFLGHLLGHGQGDRETNAFADMLTMTPCDLFPYLRGRTLWLLGDAAMKEFMQALQCFFLEFWDMETRPLDSLVAEPKLAGDGTDRRQLLQQLTKGGWCVQLPQNTRVCYVRADSGDDLMLRVLPGFPRATSSKLDDLMLLNFGHAHSDWEAYQGNLTNFAHYIRTRQAELPFLIWQESSAEHYDSPNGDMLEPRASDDCKPVEGIQQNEGSELQSSQEWMRVVTQGGWRNTLAYSLMDELHVPVVYAWNETLPLWQFHQAYQTEQRPGDCTLNCHPSTYQWTLFKLWKTLSWPWCREQLFVDEPGPDPVPP</sequence>